<dbReference type="AlphaFoldDB" id="A0AAV0HQW9"/>
<organism evidence="2 3">
    <name type="scientific">Linum tenue</name>
    <dbReference type="NCBI Taxonomy" id="586396"/>
    <lineage>
        <taxon>Eukaryota</taxon>
        <taxon>Viridiplantae</taxon>
        <taxon>Streptophyta</taxon>
        <taxon>Embryophyta</taxon>
        <taxon>Tracheophyta</taxon>
        <taxon>Spermatophyta</taxon>
        <taxon>Magnoliopsida</taxon>
        <taxon>eudicotyledons</taxon>
        <taxon>Gunneridae</taxon>
        <taxon>Pentapetalae</taxon>
        <taxon>rosids</taxon>
        <taxon>fabids</taxon>
        <taxon>Malpighiales</taxon>
        <taxon>Linaceae</taxon>
        <taxon>Linum</taxon>
    </lineage>
</organism>
<keyword evidence="3" id="KW-1185">Reference proteome</keyword>
<dbReference type="EMBL" id="CAMGYJ010000002">
    <property type="protein sequence ID" value="CAI0387696.1"/>
    <property type="molecule type" value="Genomic_DNA"/>
</dbReference>
<evidence type="ECO:0000313" key="2">
    <source>
        <dbReference type="EMBL" id="CAI0387696.1"/>
    </source>
</evidence>
<proteinExistence type="predicted"/>
<feature type="compositionally biased region" description="Basic residues" evidence="1">
    <location>
        <begin position="29"/>
        <end position="41"/>
    </location>
</feature>
<name>A0AAV0HQW9_9ROSI</name>
<evidence type="ECO:0000313" key="3">
    <source>
        <dbReference type="Proteomes" id="UP001154282"/>
    </source>
</evidence>
<accession>A0AAV0HQW9</accession>
<gene>
    <name evidence="2" type="ORF">LITE_LOCUS5570</name>
</gene>
<reference evidence="2" key="1">
    <citation type="submission" date="2022-08" db="EMBL/GenBank/DDBJ databases">
        <authorList>
            <person name="Gutierrez-Valencia J."/>
        </authorList>
    </citation>
    <scope>NUCLEOTIDE SEQUENCE</scope>
</reference>
<feature type="compositionally biased region" description="Pro residues" evidence="1">
    <location>
        <begin position="17"/>
        <end position="28"/>
    </location>
</feature>
<dbReference type="Proteomes" id="UP001154282">
    <property type="component" value="Unassembled WGS sequence"/>
</dbReference>
<feature type="region of interest" description="Disordered" evidence="1">
    <location>
        <begin position="1"/>
        <end position="57"/>
    </location>
</feature>
<sequence>MAQPPQEGRPQPLRQELPPPLAQLPPPRHQARQHLPRRGGPHHPPPQAPRQQVFNYW</sequence>
<evidence type="ECO:0000256" key="1">
    <source>
        <dbReference type="SAM" id="MobiDB-lite"/>
    </source>
</evidence>
<comment type="caution">
    <text evidence="2">The sequence shown here is derived from an EMBL/GenBank/DDBJ whole genome shotgun (WGS) entry which is preliminary data.</text>
</comment>
<protein>
    <submittedName>
        <fullName evidence="2">Uncharacterized protein</fullName>
    </submittedName>
</protein>